<sequence length="256" mass="26193">MSEVSNSELQGKRVFITGSARGVGRGIAELAISRGAQVVISDFDEDAAHKTAADLGAAGVANCDVTDEASVVDAIARVQELLGGLDVLVNNAGIEIAAPLAMQSTDSFDKIFAVNVRGPFVVTKAAVPALAESKGNVVNIASVAGVGGSPLLGSYCATKAALIQLTRVFAIELRQTGIRVNAVCPGFADTSMVDRLAPEFEAATDAPFGDLVAAKQGRLGTVEDIAEVACFLASDRASWVTGSHYVLDGGLTASLV</sequence>
<name>A0ABR5I9H7_9ACTN</name>
<dbReference type="PRINTS" id="PR00081">
    <property type="entry name" value="GDHRDH"/>
</dbReference>
<comment type="caution">
    <text evidence="4">The sequence shown here is derived from an EMBL/GenBank/DDBJ whole genome shotgun (WGS) entry which is preliminary data.</text>
</comment>
<evidence type="ECO:0000256" key="1">
    <source>
        <dbReference type="ARBA" id="ARBA00006484"/>
    </source>
</evidence>
<evidence type="ECO:0000259" key="3">
    <source>
        <dbReference type="SMART" id="SM00822"/>
    </source>
</evidence>
<evidence type="ECO:0000313" key="5">
    <source>
        <dbReference type="Proteomes" id="UP000037247"/>
    </source>
</evidence>
<dbReference type="InterPro" id="IPR020904">
    <property type="entry name" value="Sc_DH/Rdtase_CS"/>
</dbReference>
<dbReference type="PRINTS" id="PR00080">
    <property type="entry name" value="SDRFAMILY"/>
</dbReference>
<dbReference type="SMART" id="SM00822">
    <property type="entry name" value="PKS_KR"/>
    <property type="match status" value="1"/>
</dbReference>
<dbReference type="RefSeq" id="WP_049699882.1">
    <property type="nucleotide sequence ID" value="NZ_JAQDQF010000003.1"/>
</dbReference>
<evidence type="ECO:0000256" key="2">
    <source>
        <dbReference type="ARBA" id="ARBA00023002"/>
    </source>
</evidence>
<dbReference type="NCBIfam" id="NF005559">
    <property type="entry name" value="PRK07231.1"/>
    <property type="match status" value="1"/>
</dbReference>
<dbReference type="SUPFAM" id="SSF51735">
    <property type="entry name" value="NAD(P)-binding Rossmann-fold domains"/>
    <property type="match status" value="1"/>
</dbReference>
<dbReference type="Proteomes" id="UP000037247">
    <property type="component" value="Unassembled WGS sequence"/>
</dbReference>
<keyword evidence="5" id="KW-1185">Reference proteome</keyword>
<dbReference type="InterPro" id="IPR057326">
    <property type="entry name" value="KR_dom"/>
</dbReference>
<dbReference type="Pfam" id="PF13561">
    <property type="entry name" value="adh_short_C2"/>
    <property type="match status" value="1"/>
</dbReference>
<proteinExistence type="inferred from homology"/>
<gene>
    <name evidence="4" type="ORF">ABW18_15425</name>
</gene>
<reference evidence="4 5" key="1">
    <citation type="submission" date="2015-05" db="EMBL/GenBank/DDBJ databases">
        <title>Draft genome sequence of the bacterium Gordonia jacobaea a new member of the Gordonia genus.</title>
        <authorList>
            <person name="Jimenez-Galisteo G."/>
            <person name="Dominguez A."/>
            <person name="Munoz E."/>
            <person name="Vinas M."/>
        </authorList>
    </citation>
    <scope>NUCLEOTIDE SEQUENCE [LARGE SCALE GENOMIC DNA]</scope>
    <source>
        <strain evidence="5">mv1</strain>
    </source>
</reference>
<dbReference type="InterPro" id="IPR036291">
    <property type="entry name" value="NAD(P)-bd_dom_sf"/>
</dbReference>
<comment type="similarity">
    <text evidence="1">Belongs to the short-chain dehydrogenases/reductases (SDR) family.</text>
</comment>
<feature type="domain" description="Ketoreductase" evidence="3">
    <location>
        <begin position="12"/>
        <end position="190"/>
    </location>
</feature>
<organism evidence="4 5">
    <name type="scientific">Gordonia jacobaea</name>
    <dbReference type="NCBI Taxonomy" id="122202"/>
    <lineage>
        <taxon>Bacteria</taxon>
        <taxon>Bacillati</taxon>
        <taxon>Actinomycetota</taxon>
        <taxon>Actinomycetes</taxon>
        <taxon>Mycobacteriales</taxon>
        <taxon>Gordoniaceae</taxon>
        <taxon>Gordonia</taxon>
    </lineage>
</organism>
<dbReference type="Gene3D" id="3.40.50.720">
    <property type="entry name" value="NAD(P)-binding Rossmann-like Domain"/>
    <property type="match status" value="1"/>
</dbReference>
<evidence type="ECO:0000313" key="4">
    <source>
        <dbReference type="EMBL" id="KNA90307.1"/>
    </source>
</evidence>
<dbReference type="PROSITE" id="PS00061">
    <property type="entry name" value="ADH_SHORT"/>
    <property type="match status" value="1"/>
</dbReference>
<dbReference type="InterPro" id="IPR002347">
    <property type="entry name" value="SDR_fam"/>
</dbReference>
<dbReference type="CDD" id="cd05233">
    <property type="entry name" value="SDR_c"/>
    <property type="match status" value="1"/>
</dbReference>
<dbReference type="PANTHER" id="PTHR42760">
    <property type="entry name" value="SHORT-CHAIN DEHYDROGENASES/REDUCTASES FAMILY MEMBER"/>
    <property type="match status" value="1"/>
</dbReference>
<protein>
    <submittedName>
        <fullName evidence="4">Short-chain dehydrogenase</fullName>
    </submittedName>
</protein>
<dbReference type="PANTHER" id="PTHR42760:SF133">
    <property type="entry name" value="3-OXOACYL-[ACYL-CARRIER-PROTEIN] REDUCTASE"/>
    <property type="match status" value="1"/>
</dbReference>
<keyword evidence="2" id="KW-0560">Oxidoreductase</keyword>
<accession>A0ABR5I9H7</accession>
<dbReference type="EMBL" id="LDTZ01000019">
    <property type="protein sequence ID" value="KNA90307.1"/>
    <property type="molecule type" value="Genomic_DNA"/>
</dbReference>